<evidence type="ECO:0000313" key="4">
    <source>
        <dbReference type="Proteomes" id="UP000008827"/>
    </source>
</evidence>
<reference evidence="3" key="2">
    <citation type="submission" date="2018-02" db="UniProtKB">
        <authorList>
            <consortium name="EnsemblPlants"/>
        </authorList>
    </citation>
    <scope>IDENTIFICATION</scope>
    <source>
        <strain evidence="3">Williams 82</strain>
    </source>
</reference>
<dbReference type="PANTHER" id="PTHR31151:SF0">
    <property type="entry name" value="PROLINE-TRNA LIGASE (DUF1680)"/>
    <property type="match status" value="1"/>
</dbReference>
<evidence type="ECO:0000313" key="2">
    <source>
        <dbReference type="EMBL" id="KRH24683.1"/>
    </source>
</evidence>
<accession>A0A0R0HCE9</accession>
<dbReference type="InterPro" id="IPR012878">
    <property type="entry name" value="Beta-AFase-like_GH127_cat"/>
</dbReference>
<reference evidence="2" key="3">
    <citation type="submission" date="2018-07" db="EMBL/GenBank/DDBJ databases">
        <title>WGS assembly of Glycine max.</title>
        <authorList>
            <person name="Schmutz J."/>
            <person name="Cannon S."/>
            <person name="Schlueter J."/>
            <person name="Ma J."/>
            <person name="Mitros T."/>
            <person name="Nelson W."/>
            <person name="Hyten D."/>
            <person name="Song Q."/>
            <person name="Thelen J."/>
            <person name="Cheng J."/>
            <person name="Xu D."/>
            <person name="Hellsten U."/>
            <person name="May G."/>
            <person name="Yu Y."/>
            <person name="Sakurai T."/>
            <person name="Umezawa T."/>
            <person name="Bhattacharyya M."/>
            <person name="Sandhu D."/>
            <person name="Valliyodan B."/>
            <person name="Lindquist E."/>
            <person name="Peto M."/>
            <person name="Grant D."/>
            <person name="Shu S."/>
            <person name="Goodstein D."/>
            <person name="Barry K."/>
            <person name="Futrell-Griggs M."/>
            <person name="Abernathy B."/>
            <person name="Du J."/>
            <person name="Tian Z."/>
            <person name="Zhu L."/>
            <person name="Gill N."/>
            <person name="Joshi T."/>
            <person name="Libault M."/>
            <person name="Sethuraman A."/>
            <person name="Zhang X."/>
            <person name="Shinozaki K."/>
            <person name="Nguyen H."/>
            <person name="Wing R."/>
            <person name="Cregan P."/>
            <person name="Specht J."/>
            <person name="Grimwood J."/>
            <person name="Rokhsar D."/>
            <person name="Stacey G."/>
            <person name="Shoemaker R."/>
            <person name="Jackson S."/>
        </authorList>
    </citation>
    <scope>NUCLEOTIDE SEQUENCE</scope>
    <source>
        <tissue evidence="2">Callus</tissue>
    </source>
</reference>
<dbReference type="Gramene" id="KRH24683">
    <property type="protein sequence ID" value="KRH24683"/>
    <property type="gene ID" value="GLYMA_12G055800"/>
</dbReference>
<sequence length="98" mass="11208">MIYMLPLGLGVSKAKTYHSWGTPFNSFWCCYGTGIESFSKLGDSVYFEDKGKDPTLYIIQYISSSFNWKSGKVLHNQTVDPVVSWDPYLRVTFMFSPV</sequence>
<keyword evidence="4" id="KW-1185">Reference proteome</keyword>
<dbReference type="SMR" id="A0A0R0HCE9"/>
<dbReference type="Proteomes" id="UP000008827">
    <property type="component" value="Chromosome 12"/>
</dbReference>
<dbReference type="EMBL" id="CM000845">
    <property type="protein sequence ID" value="KRH24683.1"/>
    <property type="molecule type" value="Genomic_DNA"/>
</dbReference>
<dbReference type="AlphaFoldDB" id="A0A0R0HCE9"/>
<evidence type="ECO:0000259" key="1">
    <source>
        <dbReference type="Pfam" id="PF07944"/>
    </source>
</evidence>
<dbReference type="OrthoDB" id="1733387at2759"/>
<dbReference type="InParanoid" id="A0A0R0HCE9"/>
<reference evidence="2 3" key="1">
    <citation type="journal article" date="2010" name="Nature">
        <title>Genome sequence of the palaeopolyploid soybean.</title>
        <authorList>
            <person name="Schmutz J."/>
            <person name="Cannon S.B."/>
            <person name="Schlueter J."/>
            <person name="Ma J."/>
            <person name="Mitros T."/>
            <person name="Nelson W."/>
            <person name="Hyten D.L."/>
            <person name="Song Q."/>
            <person name="Thelen J.J."/>
            <person name="Cheng J."/>
            <person name="Xu D."/>
            <person name="Hellsten U."/>
            <person name="May G.D."/>
            <person name="Yu Y."/>
            <person name="Sakurai T."/>
            <person name="Umezawa T."/>
            <person name="Bhattacharyya M.K."/>
            <person name="Sandhu D."/>
            <person name="Valliyodan B."/>
            <person name="Lindquist E."/>
            <person name="Peto M."/>
            <person name="Grant D."/>
            <person name="Shu S."/>
            <person name="Goodstein D."/>
            <person name="Barry K."/>
            <person name="Futrell-Griggs M."/>
            <person name="Abernathy B."/>
            <person name="Du J."/>
            <person name="Tian Z."/>
            <person name="Zhu L."/>
            <person name="Gill N."/>
            <person name="Joshi T."/>
            <person name="Libault M."/>
            <person name="Sethuraman A."/>
            <person name="Zhang X.-C."/>
            <person name="Shinozaki K."/>
            <person name="Nguyen H.T."/>
            <person name="Wing R.A."/>
            <person name="Cregan P."/>
            <person name="Specht J."/>
            <person name="Grimwood J."/>
            <person name="Rokhsar D."/>
            <person name="Stacey G."/>
            <person name="Shoemaker R.C."/>
            <person name="Jackson S.A."/>
        </authorList>
    </citation>
    <scope>NUCLEOTIDE SEQUENCE [LARGE SCALE GENOMIC DNA]</scope>
    <source>
        <strain evidence="3">cv. Williams 82</strain>
        <tissue evidence="2">Callus</tissue>
    </source>
</reference>
<protein>
    <recommendedName>
        <fullName evidence="1">Non-reducing end beta-L-arabinofuranosidase-like GH127 catalytic domain-containing protein</fullName>
    </recommendedName>
</protein>
<dbReference type="EnsemblPlants" id="KRH24683">
    <property type="protein sequence ID" value="KRH24683"/>
    <property type="gene ID" value="GLYMA_12G055800"/>
</dbReference>
<name>A0A0R0HCE9_SOYBN</name>
<dbReference type="PANTHER" id="PTHR31151">
    <property type="entry name" value="PROLINE-TRNA LIGASE (DUF1680)"/>
    <property type="match status" value="1"/>
</dbReference>
<gene>
    <name evidence="2" type="ORF">GLYMA_12G055800</name>
</gene>
<feature type="domain" description="Non-reducing end beta-L-arabinofuranosidase-like GH127 catalytic" evidence="1">
    <location>
        <begin position="1"/>
        <end position="43"/>
    </location>
</feature>
<organism evidence="2">
    <name type="scientific">Glycine max</name>
    <name type="common">Soybean</name>
    <name type="synonym">Glycine hispida</name>
    <dbReference type="NCBI Taxonomy" id="3847"/>
    <lineage>
        <taxon>Eukaryota</taxon>
        <taxon>Viridiplantae</taxon>
        <taxon>Streptophyta</taxon>
        <taxon>Embryophyta</taxon>
        <taxon>Tracheophyta</taxon>
        <taxon>Spermatophyta</taxon>
        <taxon>Magnoliopsida</taxon>
        <taxon>eudicotyledons</taxon>
        <taxon>Gunneridae</taxon>
        <taxon>Pentapetalae</taxon>
        <taxon>rosids</taxon>
        <taxon>fabids</taxon>
        <taxon>Fabales</taxon>
        <taxon>Fabaceae</taxon>
        <taxon>Papilionoideae</taxon>
        <taxon>50 kb inversion clade</taxon>
        <taxon>NPAAA clade</taxon>
        <taxon>indigoferoid/millettioid clade</taxon>
        <taxon>Phaseoleae</taxon>
        <taxon>Glycine</taxon>
        <taxon>Glycine subgen. Soja</taxon>
    </lineage>
</organism>
<proteinExistence type="predicted"/>
<evidence type="ECO:0000313" key="3">
    <source>
        <dbReference type="EnsemblPlants" id="KRH24683"/>
    </source>
</evidence>
<dbReference type="Pfam" id="PF07944">
    <property type="entry name" value="Beta-AFase-like_GH127_cat"/>
    <property type="match status" value="1"/>
</dbReference>